<name>A0A8E2JE26_9PEZI</name>
<dbReference type="GO" id="GO:0008270">
    <property type="term" value="F:zinc ion binding"/>
    <property type="evidence" value="ECO:0007669"/>
    <property type="project" value="InterPro"/>
</dbReference>
<gene>
    <name evidence="4" type="ORF">K432DRAFT_383260</name>
</gene>
<dbReference type="PROSITE" id="PS50048">
    <property type="entry name" value="ZN2_CY6_FUNGAL_2"/>
    <property type="match status" value="1"/>
</dbReference>
<dbReference type="InterPro" id="IPR001138">
    <property type="entry name" value="Zn2Cys6_DnaBD"/>
</dbReference>
<keyword evidence="1" id="KW-0539">Nucleus</keyword>
<dbReference type="AlphaFoldDB" id="A0A8E2JE26"/>
<dbReference type="Proteomes" id="UP000250266">
    <property type="component" value="Unassembled WGS sequence"/>
</dbReference>
<reference evidence="4 5" key="1">
    <citation type="journal article" date="2016" name="Nat. Commun.">
        <title>Ectomycorrhizal ecology is imprinted in the genome of the dominant symbiotic fungus Cenococcum geophilum.</title>
        <authorList>
            <consortium name="DOE Joint Genome Institute"/>
            <person name="Peter M."/>
            <person name="Kohler A."/>
            <person name="Ohm R.A."/>
            <person name="Kuo A."/>
            <person name="Krutzmann J."/>
            <person name="Morin E."/>
            <person name="Arend M."/>
            <person name="Barry K.W."/>
            <person name="Binder M."/>
            <person name="Choi C."/>
            <person name="Clum A."/>
            <person name="Copeland A."/>
            <person name="Grisel N."/>
            <person name="Haridas S."/>
            <person name="Kipfer T."/>
            <person name="LaButti K."/>
            <person name="Lindquist E."/>
            <person name="Lipzen A."/>
            <person name="Maire R."/>
            <person name="Meier B."/>
            <person name="Mihaltcheva S."/>
            <person name="Molinier V."/>
            <person name="Murat C."/>
            <person name="Poggeler S."/>
            <person name="Quandt C.A."/>
            <person name="Sperisen C."/>
            <person name="Tritt A."/>
            <person name="Tisserant E."/>
            <person name="Crous P.W."/>
            <person name="Henrissat B."/>
            <person name="Nehls U."/>
            <person name="Egli S."/>
            <person name="Spatafora J.W."/>
            <person name="Grigoriev I.V."/>
            <person name="Martin F.M."/>
        </authorList>
    </citation>
    <scope>NUCLEOTIDE SEQUENCE [LARGE SCALE GENOMIC DNA]</scope>
    <source>
        <strain evidence="4 5">CBS 459.81</strain>
    </source>
</reference>
<evidence type="ECO:0000313" key="4">
    <source>
        <dbReference type="EMBL" id="OCK79235.1"/>
    </source>
</evidence>
<proteinExistence type="predicted"/>
<keyword evidence="5" id="KW-1185">Reference proteome</keyword>
<feature type="region of interest" description="Disordered" evidence="2">
    <location>
        <begin position="201"/>
        <end position="234"/>
    </location>
</feature>
<feature type="compositionally biased region" description="Polar residues" evidence="2">
    <location>
        <begin position="201"/>
        <end position="228"/>
    </location>
</feature>
<evidence type="ECO:0000259" key="3">
    <source>
        <dbReference type="PROSITE" id="PS50048"/>
    </source>
</evidence>
<organism evidence="4 5">
    <name type="scientific">Lepidopterella palustris CBS 459.81</name>
    <dbReference type="NCBI Taxonomy" id="1314670"/>
    <lineage>
        <taxon>Eukaryota</taxon>
        <taxon>Fungi</taxon>
        <taxon>Dikarya</taxon>
        <taxon>Ascomycota</taxon>
        <taxon>Pezizomycotina</taxon>
        <taxon>Dothideomycetes</taxon>
        <taxon>Pleosporomycetidae</taxon>
        <taxon>Mytilinidiales</taxon>
        <taxon>Argynnaceae</taxon>
        <taxon>Lepidopterella</taxon>
    </lineage>
</organism>
<dbReference type="InterPro" id="IPR052973">
    <property type="entry name" value="Fungal_sec-metab_reg_TF"/>
</dbReference>
<feature type="domain" description="Zn(2)-C6 fungal-type" evidence="3">
    <location>
        <begin position="287"/>
        <end position="325"/>
    </location>
</feature>
<evidence type="ECO:0000256" key="1">
    <source>
        <dbReference type="ARBA" id="ARBA00023242"/>
    </source>
</evidence>
<dbReference type="Gene3D" id="4.10.240.10">
    <property type="entry name" value="Zn(2)-C6 fungal-type DNA-binding domain"/>
    <property type="match status" value="1"/>
</dbReference>
<accession>A0A8E2JE26</accession>
<dbReference type="EMBL" id="KV745016">
    <property type="protein sequence ID" value="OCK79235.1"/>
    <property type="molecule type" value="Genomic_DNA"/>
</dbReference>
<dbReference type="PANTHER" id="PTHR35392">
    <property type="entry name" value="ZN(II)2CYS6 TRANSCRIPTION FACTOR (EUROFUNG)-RELATED-RELATED"/>
    <property type="match status" value="1"/>
</dbReference>
<dbReference type="GO" id="GO:0000981">
    <property type="term" value="F:DNA-binding transcription factor activity, RNA polymerase II-specific"/>
    <property type="evidence" value="ECO:0007669"/>
    <property type="project" value="InterPro"/>
</dbReference>
<evidence type="ECO:0000256" key="2">
    <source>
        <dbReference type="SAM" id="MobiDB-lite"/>
    </source>
</evidence>
<dbReference type="PANTHER" id="PTHR35392:SF3">
    <property type="entry name" value="ZN(2)-C6 FUNGAL-TYPE DOMAIN-CONTAINING PROTEIN"/>
    <property type="match status" value="1"/>
</dbReference>
<dbReference type="InterPro" id="IPR036864">
    <property type="entry name" value="Zn2-C6_fun-type_DNA-bd_sf"/>
</dbReference>
<evidence type="ECO:0000313" key="5">
    <source>
        <dbReference type="Proteomes" id="UP000250266"/>
    </source>
</evidence>
<dbReference type="OrthoDB" id="5362630at2759"/>
<sequence length="686" mass="77836">MAAVERGSDIDIDFALQEQHYETPPESWLYGASFAAFECAGAETTATFASSSADLPTFSFDVYQCCETTAGIDINAVLPSVRHDVTENGISNVYPGIETSSCQSIHDGPTPAPASNSSINSLSSDTASFISGYFPSTVDFSVRRTLSTISLSHSTFSSNGSDGTTFSNLSSYSPVDLSTYESLQAPLHQGRKTSTTIAINGIRSSEVPSPELTSAAQLSKKSTRPGQTTKRKRDHNVLEEVCAEVAITDKSGAIAAYSRVFGISKHQRQAYSAEERKEIARTRRLGACERCKRFKMKCHRPESPYKPCLRCLASNPQVLVLPCFLAKPVEAELFRDKPSIKHPLETPRAEVYRLVDIVDTERKFIKLQLTQDLGETLEVYVTKYEPRPNEMTAHPWKDRSGCSRTLEMPPYCIARMDEARQNVLEYIESFRGAFLSNLSRCANEITGEIMDEARRFSAFNPTCTVRKAIDLFAANRIIENDWRICGEESLGVGVIEEEDNPWFGKMPVTPIMDTQLDQIVIQGFLKPLKDQMLKELQEKIYENRRENWFEIFLTISILLTNAEWLLKHSRNNAKRYGAKSRYNSLDRAYSYFHTCNLLIAHFHFVCVGFAPLKLDWKSADTSTMAILDSDQRRFMEQIQEMIRRKEKYVLQLREENEYEAELYWCHQIFLEKWDPVQPCIEEVVEK</sequence>
<dbReference type="SUPFAM" id="SSF57701">
    <property type="entry name" value="Zn2/Cys6 DNA-binding domain"/>
    <property type="match status" value="1"/>
</dbReference>
<protein>
    <recommendedName>
        <fullName evidence="3">Zn(2)-C6 fungal-type domain-containing protein</fullName>
    </recommendedName>
</protein>